<comment type="subcellular location">
    <subcellularLocation>
        <location evidence="1">Secreted</location>
    </subcellularLocation>
</comment>
<dbReference type="Proteomes" id="UP000192578">
    <property type="component" value="Unassembled WGS sequence"/>
</dbReference>
<evidence type="ECO:0000256" key="2">
    <source>
        <dbReference type="ARBA" id="ARBA00005679"/>
    </source>
</evidence>
<dbReference type="EMBL" id="MTYJ01000009">
    <property type="protein sequence ID" value="OQV23945.1"/>
    <property type="molecule type" value="Genomic_DNA"/>
</dbReference>
<keyword evidence="5" id="KW-0325">Glycoprotein</keyword>
<dbReference type="PANTHER" id="PTHR13234">
    <property type="entry name" value="GAMMA-INTERFERON INDUCIBLE LYSOSOMAL THIOL REDUCTASE GILT"/>
    <property type="match status" value="1"/>
</dbReference>
<proteinExistence type="inferred from homology"/>
<evidence type="ECO:0000256" key="3">
    <source>
        <dbReference type="ARBA" id="ARBA00022525"/>
    </source>
</evidence>
<dbReference type="InterPro" id="IPR004911">
    <property type="entry name" value="Interferon-induced_GILT"/>
</dbReference>
<keyword evidence="3" id="KW-0964">Secreted</keyword>
<dbReference type="PANTHER" id="PTHR13234:SF8">
    <property type="entry name" value="GAMMA-INTERFERON-INDUCIBLE LYSOSOMAL THIOL REDUCTASE"/>
    <property type="match status" value="1"/>
</dbReference>
<reference evidence="8" key="1">
    <citation type="submission" date="2017-01" db="EMBL/GenBank/DDBJ databases">
        <title>Comparative genomics of anhydrobiosis in the tardigrade Hypsibius dujardini.</title>
        <authorList>
            <person name="Yoshida Y."/>
            <person name="Koutsovoulos G."/>
            <person name="Laetsch D."/>
            <person name="Stevens L."/>
            <person name="Kumar S."/>
            <person name="Horikawa D."/>
            <person name="Ishino K."/>
            <person name="Komine S."/>
            <person name="Tomita M."/>
            <person name="Blaxter M."/>
            <person name="Arakawa K."/>
        </authorList>
    </citation>
    <scope>NUCLEOTIDE SEQUENCE [LARGE SCALE GENOMIC DNA]</scope>
    <source>
        <strain evidence="8">Z151</strain>
    </source>
</reference>
<evidence type="ECO:0000313" key="7">
    <source>
        <dbReference type="EMBL" id="OQV23945.1"/>
    </source>
</evidence>
<comment type="caution">
    <text evidence="7">The sequence shown here is derived from an EMBL/GenBank/DDBJ whole genome shotgun (WGS) entry which is preliminary data.</text>
</comment>
<dbReference type="Gene3D" id="3.40.30.10">
    <property type="entry name" value="Glutaredoxin"/>
    <property type="match status" value="1"/>
</dbReference>
<gene>
    <name evidence="7" type="ORF">BV898_02292</name>
</gene>
<dbReference type="GO" id="GO:0016671">
    <property type="term" value="F:oxidoreductase activity, acting on a sulfur group of donors, disulfide as acceptor"/>
    <property type="evidence" value="ECO:0007669"/>
    <property type="project" value="InterPro"/>
</dbReference>
<protein>
    <submittedName>
        <fullName evidence="7">Gamma-interferon-inducible lysosomal thiol reductase</fullName>
    </submittedName>
</protein>
<feature type="signal peptide" evidence="6">
    <location>
        <begin position="1"/>
        <end position="22"/>
    </location>
</feature>
<dbReference type="AlphaFoldDB" id="A0A1W0X8S3"/>
<evidence type="ECO:0000256" key="5">
    <source>
        <dbReference type="ARBA" id="ARBA00023180"/>
    </source>
</evidence>
<evidence type="ECO:0000256" key="6">
    <source>
        <dbReference type="SAM" id="SignalP"/>
    </source>
</evidence>
<accession>A0A1W0X8S3</accession>
<organism evidence="7 8">
    <name type="scientific">Hypsibius exemplaris</name>
    <name type="common">Freshwater tardigrade</name>
    <dbReference type="NCBI Taxonomy" id="2072580"/>
    <lineage>
        <taxon>Eukaryota</taxon>
        <taxon>Metazoa</taxon>
        <taxon>Ecdysozoa</taxon>
        <taxon>Tardigrada</taxon>
        <taxon>Eutardigrada</taxon>
        <taxon>Parachela</taxon>
        <taxon>Hypsibioidea</taxon>
        <taxon>Hypsibiidae</taxon>
        <taxon>Hypsibius</taxon>
    </lineage>
</organism>
<feature type="chain" id="PRO_5012348111" evidence="6">
    <location>
        <begin position="23"/>
        <end position="236"/>
    </location>
</feature>
<dbReference type="Pfam" id="PF03227">
    <property type="entry name" value="GILT"/>
    <property type="match status" value="1"/>
</dbReference>
<evidence type="ECO:0000256" key="4">
    <source>
        <dbReference type="ARBA" id="ARBA00022729"/>
    </source>
</evidence>
<evidence type="ECO:0000256" key="1">
    <source>
        <dbReference type="ARBA" id="ARBA00004613"/>
    </source>
</evidence>
<comment type="similarity">
    <text evidence="2">Belongs to the GILT family.</text>
</comment>
<dbReference type="GO" id="GO:0005576">
    <property type="term" value="C:extracellular region"/>
    <property type="evidence" value="ECO:0007669"/>
    <property type="project" value="UniProtKB-SubCell"/>
</dbReference>
<name>A0A1W0X8S3_HYPEX</name>
<dbReference type="OrthoDB" id="958254at2759"/>
<sequence>MFAQRLALVCLVALLSLWTVSGRVRKINHAKLDRAEETNVIQSSEDDAAPLVNVELYYETLCPYSRAFINQQLYPTWSTASVGAIMNVTMVPYGNAQEAQDGNQWIFTCQHGPKECSANVLTACAVNLDQKNGLLGFIYCFENSDDPSNSTIQQKCANVAGFDWGQLSNCAAGQQGNTFEHLMAVKTDALNPPHKGVPWIVVNGVHNDEIQAEAVSDLIQLVCDTYTGTRPKDCPP</sequence>
<keyword evidence="8" id="KW-1185">Reference proteome</keyword>
<keyword evidence="4 6" id="KW-0732">Signal</keyword>
<evidence type="ECO:0000313" key="8">
    <source>
        <dbReference type="Proteomes" id="UP000192578"/>
    </source>
</evidence>